<reference evidence="2" key="1">
    <citation type="submission" date="2020-12" db="EMBL/GenBank/DDBJ databases">
        <authorList>
            <consortium name="Molecular Ecology Group"/>
        </authorList>
    </citation>
    <scope>NUCLEOTIDE SEQUENCE</scope>
    <source>
        <strain evidence="2">TBG_1078</strain>
    </source>
</reference>
<dbReference type="Proteomes" id="UP000645828">
    <property type="component" value="Unassembled WGS sequence"/>
</dbReference>
<feature type="region of interest" description="Disordered" evidence="1">
    <location>
        <begin position="175"/>
        <end position="431"/>
    </location>
</feature>
<protein>
    <submittedName>
        <fullName evidence="2">(raccoon dog) hypothetical protein</fullName>
    </submittedName>
</protein>
<organism evidence="2 3">
    <name type="scientific">Nyctereutes procyonoides</name>
    <name type="common">Raccoon dog</name>
    <name type="synonym">Canis procyonoides</name>
    <dbReference type="NCBI Taxonomy" id="34880"/>
    <lineage>
        <taxon>Eukaryota</taxon>
        <taxon>Metazoa</taxon>
        <taxon>Chordata</taxon>
        <taxon>Craniata</taxon>
        <taxon>Vertebrata</taxon>
        <taxon>Euteleostomi</taxon>
        <taxon>Mammalia</taxon>
        <taxon>Eutheria</taxon>
        <taxon>Laurasiatheria</taxon>
        <taxon>Carnivora</taxon>
        <taxon>Caniformia</taxon>
        <taxon>Canidae</taxon>
        <taxon>Nyctereutes</taxon>
    </lineage>
</organism>
<accession>A0A811ZUW7</accession>
<proteinExistence type="predicted"/>
<feature type="compositionally biased region" description="Low complexity" evidence="1">
    <location>
        <begin position="461"/>
        <end position="472"/>
    </location>
</feature>
<keyword evidence="3" id="KW-1185">Reference proteome</keyword>
<name>A0A811ZUW7_NYCPR</name>
<feature type="compositionally biased region" description="Low complexity" evidence="1">
    <location>
        <begin position="375"/>
        <end position="400"/>
    </location>
</feature>
<feature type="compositionally biased region" description="Low complexity" evidence="1">
    <location>
        <begin position="197"/>
        <end position="217"/>
    </location>
</feature>
<dbReference type="AlphaFoldDB" id="A0A811ZUW7"/>
<comment type="caution">
    <text evidence="2">The sequence shown here is derived from an EMBL/GenBank/DDBJ whole genome shotgun (WGS) entry which is preliminary data.</text>
</comment>
<dbReference type="EMBL" id="CAJHUB010000775">
    <property type="protein sequence ID" value="CAD7691964.1"/>
    <property type="molecule type" value="Genomic_DNA"/>
</dbReference>
<evidence type="ECO:0000256" key="1">
    <source>
        <dbReference type="SAM" id="MobiDB-lite"/>
    </source>
</evidence>
<feature type="region of interest" description="Disordered" evidence="1">
    <location>
        <begin position="448"/>
        <end position="475"/>
    </location>
</feature>
<feature type="compositionally biased region" description="Gly residues" evidence="1">
    <location>
        <begin position="409"/>
        <end position="420"/>
    </location>
</feature>
<evidence type="ECO:0000313" key="3">
    <source>
        <dbReference type="Proteomes" id="UP000645828"/>
    </source>
</evidence>
<feature type="compositionally biased region" description="Basic residues" evidence="1">
    <location>
        <begin position="332"/>
        <end position="347"/>
    </location>
</feature>
<gene>
    <name evidence="2" type="ORF">NYPRO_LOCUS24758</name>
</gene>
<feature type="compositionally biased region" description="Basic residues" evidence="1">
    <location>
        <begin position="312"/>
        <end position="322"/>
    </location>
</feature>
<evidence type="ECO:0000313" key="2">
    <source>
        <dbReference type="EMBL" id="CAD7691964.1"/>
    </source>
</evidence>
<sequence length="510" mass="53102">MEGNCINQMCLSCGEPTCGCASSVGTTSHQRRHIPHALPSVGCACATCSHSMLPRLGTSLGTSLGTGLGSRLPAQWHQVPRATLKRQLENQRSSKLAKRQPVAQELDARWQLDQPTRLPQQHSNIVQFLHENERVRVERLGGGGGTSCCLRLIQEVLSCGGRRLGRGLKRALSSLGLPPARTRTVRSPPRGDGGGARRPAAGAHRADAGRPAPGLPRAPDDRSDAPAGAAARETGPLRPARPRRHVTAPVHHPQEEGRRRRSPARPMGSAGRAGGPGARQSSGPANALTHCPGARPRPGLPAPALPSLRLPRPARPRLHPGPRARLSGGGGRRARGLSRPRGGRRRAAASSATSRWVRRRTASAGPSPFSFPQNRSGAGEGSAAGRPAGARGRAGLAASRNRGRRQRRAGGGWAPRGAGGRPQPPPLPAQSLTDRGEGSFFTFFTSPLPPPQSNLGGGSPALGPRPLAGAASRRGVTGCGLSQVPLTSLPLSGLWAGETLALGAGMQEGR</sequence>